<dbReference type="PROSITE" id="PS50280">
    <property type="entry name" value="SET"/>
    <property type="match status" value="1"/>
</dbReference>
<dbReference type="PANTHER" id="PTHR46223:SF3">
    <property type="entry name" value="HISTONE-LYSINE N-METHYLTRANSFERASE SET-23"/>
    <property type="match status" value="1"/>
</dbReference>
<dbReference type="SUPFAM" id="SSF82199">
    <property type="entry name" value="SET domain"/>
    <property type="match status" value="1"/>
</dbReference>
<dbReference type="GO" id="GO:0005694">
    <property type="term" value="C:chromosome"/>
    <property type="evidence" value="ECO:0007669"/>
    <property type="project" value="UniProtKB-SubCell"/>
</dbReference>
<comment type="subcellular location">
    <subcellularLocation>
        <location evidence="1">Chromosome</location>
    </subcellularLocation>
</comment>
<keyword evidence="8" id="KW-0812">Transmembrane</keyword>
<dbReference type="GO" id="GO:0046872">
    <property type="term" value="F:metal ion binding"/>
    <property type="evidence" value="ECO:0007669"/>
    <property type="project" value="UniProtKB-KW"/>
</dbReference>
<evidence type="ECO:0000256" key="3">
    <source>
        <dbReference type="ARBA" id="ARBA00022603"/>
    </source>
</evidence>
<evidence type="ECO:0000259" key="9">
    <source>
        <dbReference type="PROSITE" id="PS50280"/>
    </source>
</evidence>
<evidence type="ECO:0000313" key="10">
    <source>
        <dbReference type="EMBL" id="CAP29748.2"/>
    </source>
</evidence>
<dbReference type="Proteomes" id="UP000008549">
    <property type="component" value="Unassembled WGS sequence"/>
</dbReference>
<dbReference type="eggNOG" id="KOG1082">
    <property type="taxonomic scope" value="Eukaryota"/>
</dbReference>
<evidence type="ECO:0000256" key="6">
    <source>
        <dbReference type="ARBA" id="ARBA00022723"/>
    </source>
</evidence>
<keyword evidence="2" id="KW-0158">Chromosome</keyword>
<dbReference type="InterPro" id="IPR001214">
    <property type="entry name" value="SET_dom"/>
</dbReference>
<dbReference type="HOGENOM" id="CLU_018364_1_0_1"/>
<dbReference type="GO" id="GO:0008168">
    <property type="term" value="F:methyltransferase activity"/>
    <property type="evidence" value="ECO:0007669"/>
    <property type="project" value="UniProtKB-KW"/>
</dbReference>
<reference evidence="10 11" key="2">
    <citation type="journal article" date="2011" name="PLoS Genet.">
        <title>Caenorhabditis briggsae recombinant inbred line genotypes reveal inter-strain incompatibility and the evolution of recombination.</title>
        <authorList>
            <person name="Ross J.A."/>
            <person name="Koboldt D.C."/>
            <person name="Staisch J.E."/>
            <person name="Chamberlin H.M."/>
            <person name="Gupta B.P."/>
            <person name="Miller R.D."/>
            <person name="Baird S.E."/>
            <person name="Haag E.S."/>
        </authorList>
    </citation>
    <scope>NUCLEOTIDE SEQUENCE [LARGE SCALE GENOMIC DNA]</scope>
    <source>
        <strain evidence="10 11">AF16</strain>
    </source>
</reference>
<keyword evidence="6" id="KW-0479">Metal-binding</keyword>
<dbReference type="Pfam" id="PF00856">
    <property type="entry name" value="SET"/>
    <property type="match status" value="1"/>
</dbReference>
<organism evidence="10 11">
    <name type="scientific">Caenorhabditis briggsae</name>
    <dbReference type="NCBI Taxonomy" id="6238"/>
    <lineage>
        <taxon>Eukaryota</taxon>
        <taxon>Metazoa</taxon>
        <taxon>Ecdysozoa</taxon>
        <taxon>Nematoda</taxon>
        <taxon>Chromadorea</taxon>
        <taxon>Rhabditida</taxon>
        <taxon>Rhabditina</taxon>
        <taxon>Rhabditomorpha</taxon>
        <taxon>Rhabditoidea</taxon>
        <taxon>Rhabditidae</taxon>
        <taxon>Peloderinae</taxon>
        <taxon>Caenorhabditis</taxon>
    </lineage>
</organism>
<dbReference type="RefSeq" id="XP_045094239.1">
    <property type="nucleotide sequence ID" value="XM_045240724.1"/>
</dbReference>
<dbReference type="EMBL" id="HE600905">
    <property type="protein sequence ID" value="CAP29748.2"/>
    <property type="molecule type" value="Genomic_DNA"/>
</dbReference>
<dbReference type="Gene3D" id="2.170.270.10">
    <property type="entry name" value="SET domain"/>
    <property type="match status" value="1"/>
</dbReference>
<dbReference type="InterPro" id="IPR046341">
    <property type="entry name" value="SET_dom_sf"/>
</dbReference>
<dbReference type="SMART" id="SM00317">
    <property type="entry name" value="SET"/>
    <property type="match status" value="1"/>
</dbReference>
<evidence type="ECO:0000256" key="1">
    <source>
        <dbReference type="ARBA" id="ARBA00004286"/>
    </source>
</evidence>
<keyword evidence="5" id="KW-0949">S-adenosyl-L-methionine</keyword>
<keyword evidence="4" id="KW-0808">Transferase</keyword>
<evidence type="ECO:0000313" key="11">
    <source>
        <dbReference type="Proteomes" id="UP000008549"/>
    </source>
</evidence>
<dbReference type="KEGG" id="cbr:CBG_10227"/>
<keyword evidence="7" id="KW-0862">Zinc</keyword>
<protein>
    <submittedName>
        <fullName evidence="10">Protein CBR-SET-25</fullName>
    </submittedName>
</protein>
<dbReference type="GO" id="GO:0032259">
    <property type="term" value="P:methylation"/>
    <property type="evidence" value="ECO:0007669"/>
    <property type="project" value="UniProtKB-KW"/>
</dbReference>
<evidence type="ECO:0000256" key="7">
    <source>
        <dbReference type="ARBA" id="ARBA00022833"/>
    </source>
</evidence>
<feature type="transmembrane region" description="Helical" evidence="8">
    <location>
        <begin position="6"/>
        <end position="24"/>
    </location>
</feature>
<dbReference type="InParanoid" id="A8XAT3"/>
<evidence type="ECO:0000256" key="8">
    <source>
        <dbReference type="SAM" id="Phobius"/>
    </source>
</evidence>
<dbReference type="WormBase" id="CBG10227">
    <property type="protein sequence ID" value="CBP16821"/>
    <property type="gene ID" value="WBGene00031662"/>
</dbReference>
<evidence type="ECO:0000313" key="12">
    <source>
        <dbReference type="WormBase" id="CBG10227"/>
    </source>
</evidence>
<evidence type="ECO:0000256" key="4">
    <source>
        <dbReference type="ARBA" id="ARBA00022679"/>
    </source>
</evidence>
<keyword evidence="8" id="KW-1133">Transmembrane helix</keyword>
<dbReference type="STRING" id="6238.A8XAT3"/>
<dbReference type="PANTHER" id="PTHR46223">
    <property type="entry name" value="HISTONE-LYSINE N-METHYLTRANSFERASE SUV39H"/>
    <property type="match status" value="1"/>
</dbReference>
<keyword evidence="3" id="KW-0489">Methyltransferase</keyword>
<evidence type="ECO:0000256" key="2">
    <source>
        <dbReference type="ARBA" id="ARBA00022454"/>
    </source>
</evidence>
<keyword evidence="11" id="KW-1185">Reference proteome</keyword>
<dbReference type="GeneID" id="8573963"/>
<proteinExistence type="predicted"/>
<gene>
    <name evidence="10" type="primary">Cbr-set-25</name>
    <name evidence="12" type="ORF">CBG10227</name>
    <name evidence="10" type="ORF">CBG_10227</name>
</gene>
<accession>A8XAT3</accession>
<dbReference type="CTD" id="8573963"/>
<name>A8XAT3_CAEBR</name>
<feature type="domain" description="SET" evidence="9">
    <location>
        <begin position="353"/>
        <end position="525"/>
    </location>
</feature>
<sequence>MFFLGYLIFAASTVMIVSGIWRILREYGTKKQNEYEQIPLQWDYDDCMWYDPETAGSLQSLMEEYTHSSDNSLPTSQRLLLFTMATDTSEIDRDRLKALVVVQSKGSPFKYVSSDRVVVVDSFKSSLPYSSHEGRRAEKKGSLELEKSYLGAGIPTRKFSAADQAAYGSDQTTEWVIQDGWMEPNGTDASVLYLGWTPETIDKVALSLNFIPKEGLRIATIRDNFLEKLRNNKREHFSSASILNEIHPNQKVLKDPTHIYWLYKDLSFYHTEHHTDYGLGAVFYFCFQQNMKAPPKFSARTIYNATENGSSGILHLQHDTAGFLDVLKYQYSIPCIAVECSDACGCGDDCPNRRLQQGSTPSFAVVDGPLSFELFAMEPILKGQLLFEYIGEMLMLKPEKIPSAPKKPTGVGKDWSATTIGFCLEDGMKESMPDIHEEFDERSEFKDTERKQTYDATFRVMDTQIIICAQYQGNLARFAGHSCTPNSAMIETHSRRFEEDPLIPRIAVYAIKDIDVGQRVRIRYYLPEKMLPTGSNDEIPCK</sequence>
<evidence type="ECO:0000256" key="5">
    <source>
        <dbReference type="ARBA" id="ARBA00022691"/>
    </source>
</evidence>
<reference evidence="10 11" key="1">
    <citation type="journal article" date="2003" name="PLoS Biol.">
        <title>The genome sequence of Caenorhabditis briggsae: a platform for comparative genomics.</title>
        <authorList>
            <person name="Stein L.D."/>
            <person name="Bao Z."/>
            <person name="Blasiar D."/>
            <person name="Blumenthal T."/>
            <person name="Brent M.R."/>
            <person name="Chen N."/>
            <person name="Chinwalla A."/>
            <person name="Clarke L."/>
            <person name="Clee C."/>
            <person name="Coghlan A."/>
            <person name="Coulson A."/>
            <person name="D'Eustachio P."/>
            <person name="Fitch D.H."/>
            <person name="Fulton L.A."/>
            <person name="Fulton R.E."/>
            <person name="Griffiths-Jones S."/>
            <person name="Harris T.W."/>
            <person name="Hillier L.W."/>
            <person name="Kamath R."/>
            <person name="Kuwabara P.E."/>
            <person name="Mardis E.R."/>
            <person name="Marra M.A."/>
            <person name="Miner T.L."/>
            <person name="Minx P."/>
            <person name="Mullikin J.C."/>
            <person name="Plumb R.W."/>
            <person name="Rogers J."/>
            <person name="Schein J.E."/>
            <person name="Sohrmann M."/>
            <person name="Spieth J."/>
            <person name="Stajich J.E."/>
            <person name="Wei C."/>
            <person name="Willey D."/>
            <person name="Wilson R.K."/>
            <person name="Durbin R."/>
            <person name="Waterston R.H."/>
        </authorList>
    </citation>
    <scope>NUCLEOTIDE SEQUENCE [LARGE SCALE GENOMIC DNA]</scope>
    <source>
        <strain evidence="10 11">AF16</strain>
    </source>
</reference>
<dbReference type="AlphaFoldDB" id="A8XAT3"/>
<keyword evidence="8" id="KW-0472">Membrane</keyword>
<dbReference type="InterPro" id="IPR050973">
    <property type="entry name" value="H3K9_Histone-Lys_N-MTase"/>
</dbReference>